<dbReference type="EC" id="2.7.13.3" evidence="2"/>
<evidence type="ECO:0000313" key="9">
    <source>
        <dbReference type="Proteomes" id="UP000557204"/>
    </source>
</evidence>
<dbReference type="InterPro" id="IPR036388">
    <property type="entry name" value="WH-like_DNA-bd_sf"/>
</dbReference>
<evidence type="ECO:0000313" key="8">
    <source>
        <dbReference type="EMBL" id="NNU28859.1"/>
    </source>
</evidence>
<protein>
    <recommendedName>
        <fullName evidence="2">histidine kinase</fullName>
        <ecNumber evidence="2">2.7.13.3</ecNumber>
    </recommendedName>
</protein>
<dbReference type="Proteomes" id="UP000557204">
    <property type="component" value="Unassembled WGS sequence"/>
</dbReference>
<evidence type="ECO:0000256" key="5">
    <source>
        <dbReference type="ARBA" id="ARBA00022777"/>
    </source>
</evidence>
<keyword evidence="3" id="KW-0597">Phosphoprotein</keyword>
<dbReference type="AlphaFoldDB" id="A0A849KA07"/>
<keyword evidence="9" id="KW-1185">Reference proteome</keyword>
<name>A0A849KA07_9MICO</name>
<dbReference type="SUPFAM" id="SSF55785">
    <property type="entry name" value="PYP-like sensor domain (PAS domain)"/>
    <property type="match status" value="1"/>
</dbReference>
<feature type="region of interest" description="Disordered" evidence="6">
    <location>
        <begin position="220"/>
        <end position="242"/>
    </location>
</feature>
<dbReference type="Gene3D" id="1.10.10.10">
    <property type="entry name" value="Winged helix-like DNA-binding domain superfamily/Winged helix DNA-binding domain"/>
    <property type="match status" value="1"/>
</dbReference>
<sequence>MSSPSSSRIMKSSALSSVTDALSTGTQLVVGQYRIDAPSGAVWWSDEVYRMYGSEPGDLTPTVDIIRARTHPDDRARVSRTAIVSLRAGRPFSSAHRIIDPHGKARTVVVTGRGQLDEDGAIARVGGYVLDVSPVAREVLDRESHRAVGRAMVSAAAVEQVKGALMIVRGLDEADATDLLGEVAARAGIPMQSAASQVVSELRTSRGEPDDRLQAALDAVHSVDRPHGHEAQLARRRQSTRR</sequence>
<evidence type="ECO:0000256" key="6">
    <source>
        <dbReference type="SAM" id="MobiDB-lite"/>
    </source>
</evidence>
<dbReference type="PANTHER" id="PTHR43304">
    <property type="entry name" value="PHYTOCHROME-LIKE PROTEIN CPH1"/>
    <property type="match status" value="1"/>
</dbReference>
<dbReference type="PROSITE" id="PS50921">
    <property type="entry name" value="ANTAR"/>
    <property type="match status" value="1"/>
</dbReference>
<evidence type="ECO:0000256" key="4">
    <source>
        <dbReference type="ARBA" id="ARBA00022679"/>
    </source>
</evidence>
<keyword evidence="5" id="KW-0418">Kinase</keyword>
<dbReference type="Pfam" id="PF03861">
    <property type="entry name" value="ANTAR"/>
    <property type="match status" value="1"/>
</dbReference>
<dbReference type="InterPro" id="IPR005561">
    <property type="entry name" value="ANTAR"/>
</dbReference>
<comment type="catalytic activity">
    <reaction evidence="1">
        <text>ATP + protein L-histidine = ADP + protein N-phospho-L-histidine.</text>
        <dbReference type="EC" id="2.7.13.3"/>
    </reaction>
</comment>
<dbReference type="EMBL" id="JABFAJ010000027">
    <property type="protein sequence ID" value="NNU28859.1"/>
    <property type="molecule type" value="Genomic_DNA"/>
</dbReference>
<dbReference type="InterPro" id="IPR052162">
    <property type="entry name" value="Sensor_kinase/Photoreceptor"/>
</dbReference>
<evidence type="ECO:0000259" key="7">
    <source>
        <dbReference type="PROSITE" id="PS50921"/>
    </source>
</evidence>
<dbReference type="CDD" id="cd00130">
    <property type="entry name" value="PAS"/>
    <property type="match status" value="1"/>
</dbReference>
<dbReference type="Gene3D" id="3.30.450.20">
    <property type="entry name" value="PAS domain"/>
    <property type="match status" value="1"/>
</dbReference>
<accession>A0A849KA07</accession>
<organism evidence="8 9">
    <name type="scientific">Isoptericola sediminis</name>
    <dbReference type="NCBI Taxonomy" id="2733572"/>
    <lineage>
        <taxon>Bacteria</taxon>
        <taxon>Bacillati</taxon>
        <taxon>Actinomycetota</taxon>
        <taxon>Actinomycetes</taxon>
        <taxon>Micrococcales</taxon>
        <taxon>Promicromonosporaceae</taxon>
        <taxon>Isoptericola</taxon>
    </lineage>
</organism>
<keyword evidence="4" id="KW-0808">Transferase</keyword>
<feature type="domain" description="ANTAR" evidence="7">
    <location>
        <begin position="137"/>
        <end position="199"/>
    </location>
</feature>
<dbReference type="InterPro" id="IPR013655">
    <property type="entry name" value="PAS_fold_3"/>
</dbReference>
<proteinExistence type="predicted"/>
<dbReference type="Pfam" id="PF08447">
    <property type="entry name" value="PAS_3"/>
    <property type="match status" value="1"/>
</dbReference>
<comment type="caution">
    <text evidence="8">The sequence shown here is derived from an EMBL/GenBank/DDBJ whole genome shotgun (WGS) entry which is preliminary data.</text>
</comment>
<evidence type="ECO:0000256" key="2">
    <source>
        <dbReference type="ARBA" id="ARBA00012438"/>
    </source>
</evidence>
<dbReference type="GO" id="GO:0004673">
    <property type="term" value="F:protein histidine kinase activity"/>
    <property type="evidence" value="ECO:0007669"/>
    <property type="project" value="UniProtKB-EC"/>
</dbReference>
<dbReference type="PANTHER" id="PTHR43304:SF1">
    <property type="entry name" value="PAC DOMAIN-CONTAINING PROTEIN"/>
    <property type="match status" value="1"/>
</dbReference>
<evidence type="ECO:0000256" key="3">
    <source>
        <dbReference type="ARBA" id="ARBA00022553"/>
    </source>
</evidence>
<dbReference type="InterPro" id="IPR035965">
    <property type="entry name" value="PAS-like_dom_sf"/>
</dbReference>
<feature type="compositionally biased region" description="Basic and acidic residues" evidence="6">
    <location>
        <begin position="221"/>
        <end position="233"/>
    </location>
</feature>
<dbReference type="Gene3D" id="2.10.70.100">
    <property type="match status" value="1"/>
</dbReference>
<dbReference type="RefSeq" id="WP_171248400.1">
    <property type="nucleotide sequence ID" value="NZ_JABFAJ010000027.1"/>
</dbReference>
<dbReference type="GO" id="GO:0003723">
    <property type="term" value="F:RNA binding"/>
    <property type="evidence" value="ECO:0007669"/>
    <property type="project" value="InterPro"/>
</dbReference>
<evidence type="ECO:0000256" key="1">
    <source>
        <dbReference type="ARBA" id="ARBA00000085"/>
    </source>
</evidence>
<dbReference type="InterPro" id="IPR000014">
    <property type="entry name" value="PAS"/>
</dbReference>
<gene>
    <name evidence="8" type="ORF">HLI28_15095</name>
</gene>
<reference evidence="8 9" key="1">
    <citation type="submission" date="2020-05" db="EMBL/GenBank/DDBJ databases">
        <title>Genome sequence of Isoptericola sp. JC619 isolated from Chilika lagoon, India.</title>
        <authorList>
            <person name="Kumar D."/>
            <person name="Appam K."/>
            <person name="Gandham S."/>
            <person name="Uppada J."/>
            <person name="Sasikala C."/>
            <person name="Venkata Ramana C."/>
        </authorList>
    </citation>
    <scope>NUCLEOTIDE SEQUENCE [LARGE SCALE GENOMIC DNA]</scope>
    <source>
        <strain evidence="8 9">JC619</strain>
    </source>
</reference>